<feature type="region of interest" description="Disordered" evidence="1">
    <location>
        <begin position="41"/>
        <end position="62"/>
    </location>
</feature>
<feature type="compositionally biased region" description="Polar residues" evidence="1">
    <location>
        <begin position="687"/>
        <end position="698"/>
    </location>
</feature>
<feature type="domain" description="ITPR-interacting" evidence="2">
    <location>
        <begin position="281"/>
        <end position="405"/>
    </location>
</feature>
<dbReference type="PANTHER" id="PTHR17469">
    <property type="entry name" value="SPERM SPECIFIC ANTIGEN 2-RELATED"/>
    <property type="match status" value="1"/>
</dbReference>
<dbReference type="PANTHER" id="PTHR17469:SF15">
    <property type="entry name" value="ITPR-INTERACTING DOMAIN-CONTAINING PROTEIN"/>
    <property type="match status" value="1"/>
</dbReference>
<dbReference type="GO" id="GO:0005102">
    <property type="term" value="F:signaling receptor binding"/>
    <property type="evidence" value="ECO:0007669"/>
    <property type="project" value="InterPro"/>
</dbReference>
<dbReference type="Proteomes" id="UP001347796">
    <property type="component" value="Unassembled WGS sequence"/>
</dbReference>
<evidence type="ECO:0000313" key="3">
    <source>
        <dbReference type="EMBL" id="KAK6166279.1"/>
    </source>
</evidence>
<dbReference type="SMART" id="SM01257">
    <property type="entry name" value="KRAP_IP3R_bind"/>
    <property type="match status" value="1"/>
</dbReference>
<dbReference type="InterPro" id="IPR029325">
    <property type="entry name" value="ITPR-bd"/>
</dbReference>
<accession>A0AAN8IY75</accession>
<dbReference type="AlphaFoldDB" id="A0AAN8IY75"/>
<feature type="region of interest" description="Disordered" evidence="1">
    <location>
        <begin position="687"/>
        <end position="720"/>
    </location>
</feature>
<comment type="caution">
    <text evidence="3">The sequence shown here is derived from an EMBL/GenBank/DDBJ whole genome shotgun (WGS) entry which is preliminary data.</text>
</comment>
<organism evidence="3 4">
    <name type="scientific">Patella caerulea</name>
    <name type="common">Rayed Mediterranean limpet</name>
    <dbReference type="NCBI Taxonomy" id="87958"/>
    <lineage>
        <taxon>Eukaryota</taxon>
        <taxon>Metazoa</taxon>
        <taxon>Spiralia</taxon>
        <taxon>Lophotrochozoa</taxon>
        <taxon>Mollusca</taxon>
        <taxon>Gastropoda</taxon>
        <taxon>Patellogastropoda</taxon>
        <taxon>Patelloidea</taxon>
        <taxon>Patellidae</taxon>
        <taxon>Patella</taxon>
    </lineage>
</organism>
<name>A0AAN8IY75_PATCE</name>
<evidence type="ECO:0000259" key="2">
    <source>
        <dbReference type="SMART" id="SM01257"/>
    </source>
</evidence>
<feature type="region of interest" description="Disordered" evidence="1">
    <location>
        <begin position="206"/>
        <end position="250"/>
    </location>
</feature>
<proteinExistence type="predicted"/>
<feature type="region of interest" description="Disordered" evidence="1">
    <location>
        <begin position="85"/>
        <end position="120"/>
    </location>
</feature>
<gene>
    <name evidence="3" type="ORF">SNE40_023014</name>
</gene>
<feature type="region of interest" description="Disordered" evidence="1">
    <location>
        <begin position="740"/>
        <end position="784"/>
    </location>
</feature>
<evidence type="ECO:0000313" key="4">
    <source>
        <dbReference type="Proteomes" id="UP001347796"/>
    </source>
</evidence>
<dbReference type="Pfam" id="PF14722">
    <property type="entry name" value="KRAP_IP3R_bind"/>
    <property type="match status" value="1"/>
</dbReference>
<protein>
    <recommendedName>
        <fullName evidence="2">ITPR-interacting domain-containing protein</fullName>
    </recommendedName>
</protein>
<feature type="compositionally biased region" description="Acidic residues" evidence="1">
    <location>
        <begin position="233"/>
        <end position="242"/>
    </location>
</feature>
<dbReference type="EMBL" id="JAZGQO010000021">
    <property type="protein sequence ID" value="KAK6166279.1"/>
    <property type="molecule type" value="Genomic_DNA"/>
</dbReference>
<feature type="compositionally biased region" description="Polar residues" evidence="1">
    <location>
        <begin position="85"/>
        <end position="94"/>
    </location>
</feature>
<dbReference type="InterPro" id="IPR043444">
    <property type="entry name" value="TESPA1-like"/>
</dbReference>
<sequence length="1275" mass="143845">MFFYFSEKHDINKINSTQGNHSEKSDQSTILIDQSLHTLSSDPKNQSVLSDHNDKTNGSSGRFFQSLINKREYIRGKVQNIQKNISSFRNKTCNKSPKKERKSPKKERKSPKKEIRSPKKDKEIVKCCINEDDNKEDSPIHSDKIHSICSGLSNYQICFVELIEPEPSEPEIQVDIDTETMAVKRKTGVCSQTPLPEDMFCKTEDENQNELSTQVGADSQTTGTETVSKSLDMEADEGEGEENDKLTPIEDDLPLGSEAHTLASDMFGSKFSALIDKRLAMLKSSQTPGGSFDSVNTSSSSINSVDMLLQERSEDPEQVLLNLGFAAGHSEMGSSLNRIPERFLLNQSRARGINLDEFLEDNPELKTFVGTLKKKGSRSGAWKAARSMSSVLFHLKMSASASKQKQMAMPDLQDTGPKSILIPENQQALARQGFYTQHLGYCPKNIGQGFDVTSTQGHATQKVLTEKRLFSNPVAEKPSDAASKRKMFQKTHTKKWSLVESDESKEISNPMGASEDVFQSFDKGYSMDFSTSASMDSSDSPFSPDIRFCSNSDLRQQNEADALKKIEDCYFPSAEVDKQGIGDIRHHKVDNFLSVHDGDDYSVSPAMSKQSTVERVKTLSSGSTHDESVSDQVKIVVSQDLESVSASLASKIKSDENSLNLLNIERLSDTESSSDYTVVDKHSITSLDSPDVFENQTDSVDKKESGSHMNKPDENENFPMFKFSKESPIIRSPCLQDDLSRMGSIQSDSSGFGDADYSADMTPHETEVPKFSNPGSLGSSSESANTLASSVSTILARECLELDNSTYTTGHNNESERLNVPVYSWKKVGDRLSDNRGQQPISSTPNSYFRNPDKETYISMCYIPSIGKKKLSKTSESTQVHSGTDRRHNVPFTKNHVSIFVTKEKSVERKEEKTSETRESITSSYYSPYNVHSKGKHNQSYLVPPVSRITEQYSYNSTPELSHSWSRTGSRGAQYSKSHFQFGSRDSILSESEISYCSTPDSSINCSGTETMEYSKLIKLINQPVSIQGYKRSIIHYKPKQHVREWTNLIRKKRLQEETCMLQYAIQKYKTELHSIETAFIIQFQQAYEELTEEERDEVEELQHLWTAIHQQLLETEHLLSQRLKKVNSGNDFFTFISTLSVLQKMILLLREQLYQQQVTIGKDDLNTEYQSSLLSHHRSHSYSGLDVPPSPFSPRHRSHHNLGTSTRLGQSLDELRDSVIKDVREELRKSTQHLHLDLQSKDNEIQRLNLELMMEKHGLLDYRRHRKTVQETDV</sequence>
<evidence type="ECO:0000256" key="1">
    <source>
        <dbReference type="SAM" id="MobiDB-lite"/>
    </source>
</evidence>
<feature type="compositionally biased region" description="Basic and acidic residues" evidence="1">
    <location>
        <begin position="699"/>
        <end position="714"/>
    </location>
</feature>
<feature type="compositionally biased region" description="Low complexity" evidence="1">
    <location>
        <begin position="772"/>
        <end position="784"/>
    </location>
</feature>
<feature type="compositionally biased region" description="Polar residues" evidence="1">
    <location>
        <begin position="209"/>
        <end position="229"/>
    </location>
</feature>
<reference evidence="3 4" key="1">
    <citation type="submission" date="2024-01" db="EMBL/GenBank/DDBJ databases">
        <title>The genome of the rayed Mediterranean limpet Patella caerulea (Linnaeus, 1758).</title>
        <authorList>
            <person name="Anh-Thu Weber A."/>
            <person name="Halstead-Nussloch G."/>
        </authorList>
    </citation>
    <scope>NUCLEOTIDE SEQUENCE [LARGE SCALE GENOMIC DNA]</scope>
    <source>
        <strain evidence="3">AATW-2023a</strain>
        <tissue evidence="3">Whole specimen</tissue>
    </source>
</reference>
<keyword evidence="4" id="KW-1185">Reference proteome</keyword>
<feature type="compositionally biased region" description="Basic residues" evidence="1">
    <location>
        <begin position="96"/>
        <end position="111"/>
    </location>
</feature>